<dbReference type="EMBL" id="JACJUD010000010">
    <property type="protein sequence ID" value="MBB2497503.1"/>
    <property type="molecule type" value="Genomic_DNA"/>
</dbReference>
<evidence type="ECO:0000259" key="10">
    <source>
        <dbReference type="PROSITE" id="PS50883"/>
    </source>
</evidence>
<dbReference type="SUPFAM" id="SSF55785">
    <property type="entry name" value="PYP-like sensor domain (PAS domain)"/>
    <property type="match status" value="1"/>
</dbReference>
<dbReference type="SUPFAM" id="SSF55073">
    <property type="entry name" value="Nucleotide cyclase"/>
    <property type="match status" value="1"/>
</dbReference>
<dbReference type="PROSITE" id="PS50883">
    <property type="entry name" value="EAL"/>
    <property type="match status" value="1"/>
</dbReference>
<keyword evidence="4" id="KW-0973">c-di-GMP</keyword>
<evidence type="ECO:0000259" key="7">
    <source>
        <dbReference type="PROSITE" id="PS50110"/>
    </source>
</evidence>
<dbReference type="SMART" id="SM00448">
    <property type="entry name" value="REC"/>
    <property type="match status" value="1"/>
</dbReference>
<evidence type="ECO:0000256" key="5">
    <source>
        <dbReference type="ARBA" id="ARBA00051114"/>
    </source>
</evidence>
<dbReference type="InterPro" id="IPR000700">
    <property type="entry name" value="PAS-assoc_C"/>
</dbReference>
<evidence type="ECO:0000259" key="9">
    <source>
        <dbReference type="PROSITE" id="PS50113"/>
    </source>
</evidence>
<dbReference type="CDD" id="cd01948">
    <property type="entry name" value="EAL"/>
    <property type="match status" value="1"/>
</dbReference>
<dbReference type="InterPro" id="IPR001789">
    <property type="entry name" value="Sig_transdc_resp-reg_receiver"/>
</dbReference>
<proteinExistence type="predicted"/>
<dbReference type="NCBIfam" id="TIGR00254">
    <property type="entry name" value="GGDEF"/>
    <property type="match status" value="1"/>
</dbReference>
<dbReference type="Proteomes" id="UP000542720">
    <property type="component" value="Unassembled WGS sequence"/>
</dbReference>
<dbReference type="GO" id="GO:0006355">
    <property type="term" value="P:regulation of DNA-templated transcription"/>
    <property type="evidence" value="ECO:0007669"/>
    <property type="project" value="InterPro"/>
</dbReference>
<evidence type="ECO:0000256" key="2">
    <source>
        <dbReference type="ARBA" id="ARBA00004533"/>
    </source>
</evidence>
<dbReference type="InterPro" id="IPR013767">
    <property type="entry name" value="PAS_fold"/>
</dbReference>
<feature type="domain" description="PAS" evidence="8">
    <location>
        <begin position="134"/>
        <end position="207"/>
    </location>
</feature>
<dbReference type="SMART" id="SM00091">
    <property type="entry name" value="PAS"/>
    <property type="match status" value="1"/>
</dbReference>
<feature type="modified residue" description="4-aspartylphosphate" evidence="6">
    <location>
        <position position="56"/>
    </location>
</feature>
<protein>
    <recommendedName>
        <fullName evidence="3">cyclic-guanylate-specific phosphodiesterase</fullName>
        <ecNumber evidence="3">3.1.4.52</ecNumber>
    </recommendedName>
</protein>
<dbReference type="CDD" id="cd00130">
    <property type="entry name" value="PAS"/>
    <property type="match status" value="1"/>
</dbReference>
<dbReference type="AlphaFoldDB" id="A0A7W4LQK4"/>
<dbReference type="InterPro" id="IPR043128">
    <property type="entry name" value="Rev_trsase/Diguanyl_cyclase"/>
</dbReference>
<sequence length="695" mass="76009">MTYRVLIVTADAGDCSGLQEMLGQARDGPFSSERVRLLSAALARLPAGGIDAVLLDLSLPDSQGIDTFLRLHAAASSIPILTLCALEDEALALQALDCGAQGYLLKGQFASYLVAQSLRNIIQRQNLEERLSQERARAEITLNSISDAVIGTDMLGNVDYLNIAAEHMTGWLREEARGHHIDQVMHLVDSETSAVAVNPVGLVLRQNQPMGMTAGTVLVRRDGSNVAIEDSAAPILDPSGEISGAVVVFHDVTEARVMAMKMAYLAQHDFLTRLPNRVLLNDRIAQAISLAERSGNAIALMFLDLDHFKYINDSLGHAAGDQLLQLVAQRLSACVRNSDTVSRSGGDEFVVLLAEGRDMQDAGLTAQKIIAALSAPYAIDQHELHMTCSIGISVYPADAESAEALLKNADTAMYHAKESGRNNYQFFKHAMNVRAVERQVIESSLWQALDRHEFILHYQPKLNLKTGAVTGAEALVRWQHPQWGLTLPERFVPVAEECGLIVPLGRWVLREACRQTRRWQEQGLELASIAVNISALEFRHADFVAGVQLILAETDLPPQCLQLEITESVLMRDADISSGILQQLKDIGVQLAVDDFGTGYSSLSYLLKFPIDVLKIDKSFVHAINANTGIIASAMIAMGASLHYKVVAEGVESQAQLVFLKREQCDEGQGYLFSRGLLSEQFARLFLHKSVPLDC</sequence>
<dbReference type="InterPro" id="IPR000160">
    <property type="entry name" value="GGDEF_dom"/>
</dbReference>
<dbReference type="Gene3D" id="3.40.50.2300">
    <property type="match status" value="1"/>
</dbReference>
<comment type="cofactor">
    <cofactor evidence="1">
        <name>Mg(2+)</name>
        <dbReference type="ChEBI" id="CHEBI:18420"/>
    </cofactor>
</comment>
<feature type="domain" description="Response regulatory" evidence="7">
    <location>
        <begin position="4"/>
        <end position="121"/>
    </location>
</feature>
<name>A0A7W4LQK4_9GAMM</name>
<dbReference type="InterPro" id="IPR035965">
    <property type="entry name" value="PAS-like_dom_sf"/>
</dbReference>
<dbReference type="Gene3D" id="3.20.20.450">
    <property type="entry name" value="EAL domain"/>
    <property type="match status" value="1"/>
</dbReference>
<feature type="domain" description="PAC" evidence="9">
    <location>
        <begin position="212"/>
        <end position="264"/>
    </location>
</feature>
<comment type="subcellular location">
    <subcellularLocation>
        <location evidence="2">Cell inner membrane</location>
    </subcellularLocation>
</comment>
<feature type="domain" description="GGDEF" evidence="11">
    <location>
        <begin position="296"/>
        <end position="429"/>
    </location>
</feature>
<comment type="catalytic activity">
    <reaction evidence="5">
        <text>3',3'-c-di-GMP + H2O = 5'-phosphoguanylyl(3'-&gt;5')guanosine + H(+)</text>
        <dbReference type="Rhea" id="RHEA:24902"/>
        <dbReference type="ChEBI" id="CHEBI:15377"/>
        <dbReference type="ChEBI" id="CHEBI:15378"/>
        <dbReference type="ChEBI" id="CHEBI:58754"/>
        <dbReference type="ChEBI" id="CHEBI:58805"/>
        <dbReference type="EC" id="3.1.4.52"/>
    </reaction>
    <physiologicalReaction direction="left-to-right" evidence="5">
        <dbReference type="Rhea" id="RHEA:24903"/>
    </physiologicalReaction>
</comment>
<dbReference type="InterPro" id="IPR001633">
    <property type="entry name" value="EAL_dom"/>
</dbReference>
<dbReference type="GO" id="GO:0000160">
    <property type="term" value="P:phosphorelay signal transduction system"/>
    <property type="evidence" value="ECO:0007669"/>
    <property type="project" value="InterPro"/>
</dbReference>
<dbReference type="SMART" id="SM00052">
    <property type="entry name" value="EAL"/>
    <property type="match status" value="1"/>
</dbReference>
<dbReference type="Pfam" id="PF00563">
    <property type="entry name" value="EAL"/>
    <property type="match status" value="1"/>
</dbReference>
<dbReference type="NCBIfam" id="TIGR00229">
    <property type="entry name" value="sensory_box"/>
    <property type="match status" value="1"/>
</dbReference>
<dbReference type="SUPFAM" id="SSF52172">
    <property type="entry name" value="CheY-like"/>
    <property type="match status" value="1"/>
</dbReference>
<keyword evidence="6" id="KW-0597">Phosphoprotein</keyword>
<dbReference type="SUPFAM" id="SSF141868">
    <property type="entry name" value="EAL domain-like"/>
    <property type="match status" value="1"/>
</dbReference>
<dbReference type="PROSITE" id="PS50887">
    <property type="entry name" value="GGDEF"/>
    <property type="match status" value="1"/>
</dbReference>
<reference evidence="12 13" key="1">
    <citation type="submission" date="2020-08" db="EMBL/GenBank/DDBJ databases">
        <authorList>
            <person name="Kim C.M."/>
        </authorList>
    </citation>
    <scope>NUCLEOTIDE SEQUENCE [LARGE SCALE GENOMIC DNA]</scope>
    <source>
        <strain evidence="12 13">UL070</strain>
    </source>
</reference>
<feature type="domain" description="EAL" evidence="10">
    <location>
        <begin position="438"/>
        <end position="690"/>
    </location>
</feature>
<evidence type="ECO:0000256" key="4">
    <source>
        <dbReference type="ARBA" id="ARBA00022636"/>
    </source>
</evidence>
<gene>
    <name evidence="12" type="ORF">H3H51_20975</name>
</gene>
<evidence type="ECO:0000256" key="6">
    <source>
        <dbReference type="PROSITE-ProRule" id="PRU00169"/>
    </source>
</evidence>
<dbReference type="FunFam" id="3.20.20.450:FF:000001">
    <property type="entry name" value="Cyclic di-GMP phosphodiesterase yahA"/>
    <property type="match status" value="1"/>
</dbReference>
<dbReference type="RefSeq" id="WP_183091037.1">
    <property type="nucleotide sequence ID" value="NZ_JACJUD010000010.1"/>
</dbReference>
<dbReference type="Pfam" id="PF00990">
    <property type="entry name" value="GGDEF"/>
    <property type="match status" value="1"/>
</dbReference>
<dbReference type="GO" id="GO:0071111">
    <property type="term" value="F:cyclic-guanylate-specific phosphodiesterase activity"/>
    <property type="evidence" value="ECO:0007669"/>
    <property type="project" value="UniProtKB-EC"/>
</dbReference>
<dbReference type="FunFam" id="3.30.70.270:FF:000001">
    <property type="entry name" value="Diguanylate cyclase domain protein"/>
    <property type="match status" value="1"/>
</dbReference>
<evidence type="ECO:0000256" key="1">
    <source>
        <dbReference type="ARBA" id="ARBA00001946"/>
    </source>
</evidence>
<dbReference type="PANTHER" id="PTHR44757:SF2">
    <property type="entry name" value="BIOFILM ARCHITECTURE MAINTENANCE PROTEIN MBAA"/>
    <property type="match status" value="1"/>
</dbReference>
<comment type="caution">
    <text evidence="12">The sequence shown here is derived from an EMBL/GenBank/DDBJ whole genome shotgun (WGS) entry which is preliminary data.</text>
</comment>
<dbReference type="InterPro" id="IPR035919">
    <property type="entry name" value="EAL_sf"/>
</dbReference>
<dbReference type="InterPro" id="IPR011006">
    <property type="entry name" value="CheY-like_superfamily"/>
</dbReference>
<dbReference type="Gene3D" id="3.30.450.20">
    <property type="entry name" value="PAS domain"/>
    <property type="match status" value="1"/>
</dbReference>
<dbReference type="GO" id="GO:0071732">
    <property type="term" value="P:cellular response to nitric oxide"/>
    <property type="evidence" value="ECO:0007669"/>
    <property type="project" value="UniProtKB-ARBA"/>
</dbReference>
<keyword evidence="13" id="KW-1185">Reference proteome</keyword>
<dbReference type="EC" id="3.1.4.52" evidence="3"/>
<evidence type="ECO:0000313" key="13">
    <source>
        <dbReference type="Proteomes" id="UP000542720"/>
    </source>
</evidence>
<evidence type="ECO:0000313" key="12">
    <source>
        <dbReference type="EMBL" id="MBB2497503.1"/>
    </source>
</evidence>
<dbReference type="PROSITE" id="PS50113">
    <property type="entry name" value="PAC"/>
    <property type="match status" value="1"/>
</dbReference>
<dbReference type="SMART" id="SM00267">
    <property type="entry name" value="GGDEF"/>
    <property type="match status" value="1"/>
</dbReference>
<organism evidence="12 13">
    <name type="scientific">Aquipseudomonas ullengensis</name>
    <dbReference type="NCBI Taxonomy" id="2759166"/>
    <lineage>
        <taxon>Bacteria</taxon>
        <taxon>Pseudomonadati</taxon>
        <taxon>Pseudomonadota</taxon>
        <taxon>Gammaproteobacteria</taxon>
        <taxon>Pseudomonadales</taxon>
        <taxon>Pseudomonadaceae</taxon>
        <taxon>Aquipseudomonas</taxon>
    </lineage>
</organism>
<dbReference type="InterPro" id="IPR052155">
    <property type="entry name" value="Biofilm_reg_signaling"/>
</dbReference>
<dbReference type="GO" id="GO:0005886">
    <property type="term" value="C:plasma membrane"/>
    <property type="evidence" value="ECO:0007669"/>
    <property type="project" value="UniProtKB-SubCell"/>
</dbReference>
<evidence type="ECO:0000259" key="11">
    <source>
        <dbReference type="PROSITE" id="PS50887"/>
    </source>
</evidence>
<dbReference type="InterPro" id="IPR029787">
    <property type="entry name" value="Nucleotide_cyclase"/>
</dbReference>
<dbReference type="PANTHER" id="PTHR44757">
    <property type="entry name" value="DIGUANYLATE CYCLASE DGCP"/>
    <property type="match status" value="1"/>
</dbReference>
<dbReference type="Gene3D" id="3.30.70.270">
    <property type="match status" value="1"/>
</dbReference>
<dbReference type="CDD" id="cd01949">
    <property type="entry name" value="GGDEF"/>
    <property type="match status" value="1"/>
</dbReference>
<dbReference type="Pfam" id="PF00989">
    <property type="entry name" value="PAS"/>
    <property type="match status" value="1"/>
</dbReference>
<dbReference type="PROSITE" id="PS50112">
    <property type="entry name" value="PAS"/>
    <property type="match status" value="1"/>
</dbReference>
<dbReference type="PROSITE" id="PS50110">
    <property type="entry name" value="RESPONSE_REGULATORY"/>
    <property type="match status" value="1"/>
</dbReference>
<evidence type="ECO:0000259" key="8">
    <source>
        <dbReference type="PROSITE" id="PS50112"/>
    </source>
</evidence>
<dbReference type="InterPro" id="IPR000014">
    <property type="entry name" value="PAS"/>
</dbReference>
<evidence type="ECO:0000256" key="3">
    <source>
        <dbReference type="ARBA" id="ARBA00012282"/>
    </source>
</evidence>
<dbReference type="Pfam" id="PF00072">
    <property type="entry name" value="Response_reg"/>
    <property type="match status" value="1"/>
</dbReference>
<accession>A0A7W4LQK4</accession>